<name>A0ABW5P558_9DEIO</name>
<dbReference type="RefSeq" id="WP_386846069.1">
    <property type="nucleotide sequence ID" value="NZ_JBHUMK010000052.1"/>
</dbReference>
<dbReference type="Proteomes" id="UP001597475">
    <property type="component" value="Unassembled WGS sequence"/>
</dbReference>
<evidence type="ECO:0000313" key="2">
    <source>
        <dbReference type="EMBL" id="MFD2610135.1"/>
    </source>
</evidence>
<protein>
    <submittedName>
        <fullName evidence="2">Uncharacterized protein</fullName>
    </submittedName>
</protein>
<sequence>MSIGAITKVFATCPEEKSEYLVLIAMADQADDEGGNIWFKWETIAHKARIDERTAQMIVEKLIKKGRVRVETGAAPRGYDLYQIVFPAQPYTRDTFQKNREARRLEKRATGKTAYGKKRKGEDAETASEIPPETPSENFSDSEPSTKSEEFSEKSENFSEKSENFSVGTPVPRPPSAAGVAPETSFKHPLKRSVSNVIEDPRAEGAMNPAPLADEPSPPPHTTLQASPSEHIGGQTQPSSSVAVLPPDGGAADAASITDSELDALFGIESPATPETSTVQSSEDVPRGPAAPESGSQPDMPLPSAVAALTPVPAGELAQRPRAVPADPVYRLVVGLVGGRKAVDDGILESLTPSGAIPRAHWLALTEEEIETAKVAAQAEAKATGVSFITLSIRALDRLIGAPLHRPKPGETVAAPTAYLTPAQQAEQLAALPPVNAGETWASRRTGKRFVIEEVTSKSIFVEGVGEYPLQKFHQTFRPSEVSA</sequence>
<proteinExistence type="predicted"/>
<dbReference type="EMBL" id="JBHUMK010000052">
    <property type="protein sequence ID" value="MFD2610135.1"/>
    <property type="molecule type" value="Genomic_DNA"/>
</dbReference>
<organism evidence="2 3">
    <name type="scientific">Deinococcus taklimakanensis</name>
    <dbReference type="NCBI Taxonomy" id="536443"/>
    <lineage>
        <taxon>Bacteria</taxon>
        <taxon>Thermotogati</taxon>
        <taxon>Deinococcota</taxon>
        <taxon>Deinococci</taxon>
        <taxon>Deinococcales</taxon>
        <taxon>Deinococcaceae</taxon>
        <taxon>Deinococcus</taxon>
    </lineage>
</organism>
<feature type="region of interest" description="Disordered" evidence="1">
    <location>
        <begin position="95"/>
        <end position="254"/>
    </location>
</feature>
<feature type="region of interest" description="Disordered" evidence="1">
    <location>
        <begin position="272"/>
        <end position="303"/>
    </location>
</feature>
<feature type="compositionally biased region" description="Basic and acidic residues" evidence="1">
    <location>
        <begin position="144"/>
        <end position="163"/>
    </location>
</feature>
<feature type="compositionally biased region" description="Basic and acidic residues" evidence="1">
    <location>
        <begin position="95"/>
        <end position="109"/>
    </location>
</feature>
<gene>
    <name evidence="2" type="ORF">ACFSR9_11900</name>
</gene>
<evidence type="ECO:0000313" key="3">
    <source>
        <dbReference type="Proteomes" id="UP001597475"/>
    </source>
</evidence>
<accession>A0ABW5P558</accession>
<evidence type="ECO:0000256" key="1">
    <source>
        <dbReference type="SAM" id="MobiDB-lite"/>
    </source>
</evidence>
<comment type="caution">
    <text evidence="2">The sequence shown here is derived from an EMBL/GenBank/DDBJ whole genome shotgun (WGS) entry which is preliminary data.</text>
</comment>
<keyword evidence="3" id="KW-1185">Reference proteome</keyword>
<feature type="compositionally biased region" description="Polar residues" evidence="1">
    <location>
        <begin position="222"/>
        <end position="242"/>
    </location>
</feature>
<feature type="compositionally biased region" description="Polar residues" evidence="1">
    <location>
        <begin position="273"/>
        <end position="283"/>
    </location>
</feature>
<reference evidence="3" key="1">
    <citation type="journal article" date="2019" name="Int. J. Syst. Evol. Microbiol.">
        <title>The Global Catalogue of Microorganisms (GCM) 10K type strain sequencing project: providing services to taxonomists for standard genome sequencing and annotation.</title>
        <authorList>
            <consortium name="The Broad Institute Genomics Platform"/>
            <consortium name="The Broad Institute Genome Sequencing Center for Infectious Disease"/>
            <person name="Wu L."/>
            <person name="Ma J."/>
        </authorList>
    </citation>
    <scope>NUCLEOTIDE SEQUENCE [LARGE SCALE GENOMIC DNA]</scope>
    <source>
        <strain evidence="3">KCTC 33842</strain>
    </source>
</reference>